<feature type="region of interest" description="Disordered" evidence="1">
    <location>
        <begin position="461"/>
        <end position="481"/>
    </location>
</feature>
<evidence type="ECO:0000256" key="1">
    <source>
        <dbReference type="SAM" id="MobiDB-lite"/>
    </source>
</evidence>
<gene>
    <name evidence="2" type="ORF">EHS25_003171</name>
</gene>
<keyword evidence="3" id="KW-1185">Reference proteome</keyword>
<feature type="region of interest" description="Disordered" evidence="1">
    <location>
        <begin position="117"/>
        <end position="138"/>
    </location>
</feature>
<feature type="compositionally biased region" description="Low complexity" evidence="1">
    <location>
        <begin position="805"/>
        <end position="819"/>
    </location>
</feature>
<feature type="compositionally biased region" description="Basic and acidic residues" evidence="1">
    <location>
        <begin position="463"/>
        <end position="481"/>
    </location>
</feature>
<dbReference type="STRING" id="1890683.A0A427Y835"/>
<protein>
    <submittedName>
        <fullName evidence="2">Uncharacterized protein</fullName>
    </submittedName>
</protein>
<feature type="compositionally biased region" description="Polar residues" evidence="1">
    <location>
        <begin position="122"/>
        <end position="136"/>
    </location>
</feature>
<reference evidence="2 3" key="1">
    <citation type="submission" date="2018-11" db="EMBL/GenBank/DDBJ databases">
        <title>Genome sequence of Saitozyma podzolica DSM 27192.</title>
        <authorList>
            <person name="Aliyu H."/>
            <person name="Gorte O."/>
            <person name="Ochsenreither K."/>
        </authorList>
    </citation>
    <scope>NUCLEOTIDE SEQUENCE [LARGE SCALE GENOMIC DNA]</scope>
    <source>
        <strain evidence="2 3">DSM 27192</strain>
    </source>
</reference>
<feature type="compositionally biased region" description="Acidic residues" evidence="1">
    <location>
        <begin position="878"/>
        <end position="888"/>
    </location>
</feature>
<feature type="compositionally biased region" description="Polar residues" evidence="1">
    <location>
        <begin position="1"/>
        <end position="29"/>
    </location>
</feature>
<accession>A0A427Y835</accession>
<name>A0A427Y835_9TREE</name>
<evidence type="ECO:0000313" key="2">
    <source>
        <dbReference type="EMBL" id="RSH87262.1"/>
    </source>
</evidence>
<proteinExistence type="predicted"/>
<evidence type="ECO:0000313" key="3">
    <source>
        <dbReference type="Proteomes" id="UP000279259"/>
    </source>
</evidence>
<comment type="caution">
    <text evidence="2">The sequence shown here is derived from an EMBL/GenBank/DDBJ whole genome shotgun (WGS) entry which is preliminary data.</text>
</comment>
<feature type="compositionally biased region" description="Low complexity" evidence="1">
    <location>
        <begin position="828"/>
        <end position="845"/>
    </location>
</feature>
<dbReference type="EMBL" id="RSCD01000017">
    <property type="protein sequence ID" value="RSH87262.1"/>
    <property type="molecule type" value="Genomic_DNA"/>
</dbReference>
<feature type="compositionally biased region" description="Low complexity" evidence="1">
    <location>
        <begin position="62"/>
        <end position="73"/>
    </location>
</feature>
<dbReference type="Proteomes" id="UP000279259">
    <property type="component" value="Unassembled WGS sequence"/>
</dbReference>
<feature type="region of interest" description="Disordered" evidence="1">
    <location>
        <begin position="801"/>
        <end position="888"/>
    </location>
</feature>
<sequence>MVATSGPSCQHQFQQPTSATFTQAQTVPHQQQGLGRASLSGSSSVNQPVAIEVPNQTPRRALPPTLTSASSPSINHSQTSPLAAFIPTLANSAAPSPLPFLPLLPPQIASLRGDLTRRRSSYPPSNVPGSTASSSAHPWVVGGTPTAELNAGGDVFPGFGSELTTGMAWTPGAGWEGLLDFDFDKPAAPVAGSSTPNRIFTNGAAVDAPLLRGKSEPGLGVEVNGGASGASADAASLGLPLLASPSKIAQFGSDLAWRTILGSVVEVEGVGEVGVARVLQEVWKRGGGDVVSLQSLWPSILIALSLPLDSLSPGVRISTPSIQASMALQNLYNLTLRSWEPAIFSGLLASFVAANPGRPPVSLPLPPQSNVAAGSTSAPDDLSGGMTPVYGSSTPTKELDLSHWMNVTPGADWSMLGLGVGAGAGAGTSTGTGANSPKSLAVTGVAGPGPSSLAFEIGWEASQEQHRRSSTSRTDEGDSTKGIDDLIAAMEEGREAHERHLVAQAAAMSSFQHQQQAASTSLAGNGKAVTRTASDATAMHLPTPETDSSESPGIIPAPDAARICALPATPATSNGSVSSTFTVSKVVQKQPVATSQTTPQTGHAKPAMQLSLPEASFVPPPPMCMFFSPSFHDLQNGKVGVWKGDLEIKGRGGGNFSVLIVGEEATGYLWQSQTWPSTIIYPSIPTPTESYTATMIPVSHLAREGFTPAAMGMVLCNDANISQYVSMVQGLHAEGVAFHLPSVSKLPIVFLPAKFNSADPLQRLGIAFMTKPGFPLPPRPPTNLGTASVATATAAAPSLAGNDEAASAGAGSGARASAGPRKRRRRQSAPSKSTTLGSSLDPASGPGSGSGSGSGGTGARGHKRRGTMQGLGPKGTQIEEEVIMEEEG</sequence>
<organism evidence="2 3">
    <name type="scientific">Saitozyma podzolica</name>
    <dbReference type="NCBI Taxonomy" id="1890683"/>
    <lineage>
        <taxon>Eukaryota</taxon>
        <taxon>Fungi</taxon>
        <taxon>Dikarya</taxon>
        <taxon>Basidiomycota</taxon>
        <taxon>Agaricomycotina</taxon>
        <taxon>Tremellomycetes</taxon>
        <taxon>Tremellales</taxon>
        <taxon>Trimorphomycetaceae</taxon>
        <taxon>Saitozyma</taxon>
    </lineage>
</organism>
<dbReference type="OrthoDB" id="2592275at2759"/>
<feature type="region of interest" description="Disordered" evidence="1">
    <location>
        <begin position="363"/>
        <end position="394"/>
    </location>
</feature>
<feature type="compositionally biased region" description="Low complexity" evidence="1">
    <location>
        <begin position="30"/>
        <end position="44"/>
    </location>
</feature>
<feature type="compositionally biased region" description="Gly residues" evidence="1">
    <location>
        <begin position="846"/>
        <end position="859"/>
    </location>
</feature>
<feature type="region of interest" description="Disordered" evidence="1">
    <location>
        <begin position="1"/>
        <end position="78"/>
    </location>
</feature>
<dbReference type="AlphaFoldDB" id="A0A427Y835"/>